<dbReference type="EMBL" id="FO904936">
    <property type="protein sequence ID" value="CDP24302.1"/>
    <property type="molecule type" value="Genomic_DNA"/>
</dbReference>
<evidence type="ECO:0000256" key="1">
    <source>
        <dbReference type="ARBA" id="ARBA00004123"/>
    </source>
</evidence>
<dbReference type="RefSeq" id="XP_001907375.1">
    <property type="nucleotide sequence ID" value="XM_001907340.1"/>
</dbReference>
<sequence>MISSLMNGFIRWLTALLDLLDERPAAYRAVPHAGFSCRLQCIKALIKISDARHAVLAFPTPTPSGLGREQTNTPVDIFAVWITFKRRLPAKTDGTSNFDDFIHQTTLDNLLSSSLDLIQTDISSFRVKLTRIASTMDVSDVTPELEQLELDLNTLQEVLQPLLSDVGDISSKMPLLDKAKLYVLVCYAIESLIFSSLRLNGTDAKSHPVFTELTRVRQYFEKIQKLESPPEERENTVNTEAVARFVRNDLADNKDIKNKLTELIAKEKAKAEAKAATAAAEKKRPAEDSTSEVRPEEAGNKIAKRPKRDGSKKKK</sequence>
<comment type="function">
    <text evidence="6">Required for exosome-dependent processing of pre-rRNA and small nucleolar RNA (snRNA) precursors. Involved in processing of 35S pre-rRNA at the A0, A1 and A2 sites.</text>
</comment>
<evidence type="ECO:0000256" key="5">
    <source>
        <dbReference type="ARBA" id="ARBA00023242"/>
    </source>
</evidence>
<reference evidence="9 11" key="1">
    <citation type="journal article" date="2008" name="Genome Biol.">
        <title>The genome sequence of the model ascomycete fungus Podospora anserina.</title>
        <authorList>
            <person name="Espagne E."/>
            <person name="Lespinet O."/>
            <person name="Malagnac F."/>
            <person name="Da Silva C."/>
            <person name="Jaillon O."/>
            <person name="Porcel B.M."/>
            <person name="Couloux A."/>
            <person name="Aury J.-M."/>
            <person name="Segurens B."/>
            <person name="Poulain J."/>
            <person name="Anthouard V."/>
            <person name="Grossetete S."/>
            <person name="Khalili H."/>
            <person name="Coppin E."/>
            <person name="Dequard-Chablat M."/>
            <person name="Picard M."/>
            <person name="Contamine V."/>
            <person name="Arnaise S."/>
            <person name="Bourdais A."/>
            <person name="Berteaux-Lecellier V."/>
            <person name="Gautheret D."/>
            <person name="de Vries R.P."/>
            <person name="Battaglia E."/>
            <person name="Coutinho P.M."/>
            <person name="Danchin E.G.J."/>
            <person name="Henrissat B."/>
            <person name="El Khoury R."/>
            <person name="Sainsard-Chanet A."/>
            <person name="Boivin A."/>
            <person name="Pinan-Lucarre B."/>
            <person name="Sellem C.H."/>
            <person name="Debuchy R."/>
            <person name="Wincker P."/>
            <person name="Weissenbach J."/>
            <person name="Silar P."/>
        </authorList>
    </citation>
    <scope>NUCLEOTIDE SEQUENCE [LARGE SCALE GENOMIC DNA]</scope>
    <source>
        <strain evidence="11">S / ATCC MYA-4624 / DSM 980 / FGSC 10383</strain>
        <strain evidence="9">S mat+</strain>
    </source>
</reference>
<dbReference type="GO" id="GO:0010468">
    <property type="term" value="P:regulation of gene expression"/>
    <property type="evidence" value="ECO:0007669"/>
    <property type="project" value="TreeGrafter"/>
</dbReference>
<dbReference type="OrthoDB" id="1421013at2759"/>
<keyword evidence="3 6" id="KW-0698">rRNA processing</keyword>
<keyword evidence="4 6" id="KW-0694">RNA-binding</keyword>
<evidence type="ECO:0000256" key="4">
    <source>
        <dbReference type="ARBA" id="ARBA00022884"/>
    </source>
</evidence>
<protein>
    <recommendedName>
        <fullName evidence="6">Exosome complex protein</fullName>
    </recommendedName>
</protein>
<dbReference type="VEuPathDB" id="FungiDB:PODANS_1_19120"/>
<dbReference type="GO" id="GO:0005730">
    <property type="term" value="C:nucleolus"/>
    <property type="evidence" value="ECO:0007669"/>
    <property type="project" value="TreeGrafter"/>
</dbReference>
<accession>B2AUH3</accession>
<evidence type="ECO:0000313" key="11">
    <source>
        <dbReference type="Proteomes" id="UP000001197"/>
    </source>
</evidence>
<dbReference type="Pfam" id="PF04000">
    <property type="entry name" value="Sas10_Utp3"/>
    <property type="match status" value="1"/>
</dbReference>
<reference evidence="11" key="3">
    <citation type="journal article" date="2014" name="Genetics">
        <title>Maintaining two mating types: Structure of the mating type locus and its role in heterokaryosis in Podospora anserina.</title>
        <authorList>
            <person name="Grognet P."/>
            <person name="Bidard F."/>
            <person name="Kuchly C."/>
            <person name="Tong L.C.H."/>
            <person name="Coppin E."/>
            <person name="Benkhali J.A."/>
            <person name="Couloux A."/>
            <person name="Wincker P."/>
            <person name="Debuchy R."/>
            <person name="Silar P."/>
        </authorList>
    </citation>
    <scope>GENOME REANNOTATION</scope>
    <source>
        <strain evidence="11">S / ATCC MYA-4624 / DSM 980 / FGSC 10383</strain>
    </source>
</reference>
<feature type="chain" id="PRO_5011934948" description="Exosome complex protein" evidence="8">
    <location>
        <begin position="16"/>
        <end position="315"/>
    </location>
</feature>
<dbReference type="AlphaFoldDB" id="B2AUH3"/>
<keyword evidence="8" id="KW-0732">Signal</keyword>
<name>B2AUH3_PODAN</name>
<dbReference type="InterPro" id="IPR007146">
    <property type="entry name" value="Sas10/Utp3/C1D"/>
</dbReference>
<comment type="similarity">
    <text evidence="2 6">Belongs to the C1D family.</text>
</comment>
<feature type="region of interest" description="Disordered" evidence="7">
    <location>
        <begin position="274"/>
        <end position="315"/>
    </location>
</feature>
<reference evidence="10" key="4">
    <citation type="submission" date="2015-04" db="EMBL/GenBank/DDBJ databases">
        <title>Maintaining two mating types: Structure of the mating type locus and its role in heterokaryosis in Podospora anserina.</title>
        <authorList>
            <person name="Grognet P."/>
            <person name="Bidard F."/>
            <person name="Kuchly C."/>
            <person name="Chan Ho Tong L."/>
            <person name="Coppin E."/>
            <person name="Ait Benkhali J."/>
            <person name="Couloux A."/>
            <person name="Wincker P."/>
            <person name="Debuchy R."/>
            <person name="Silar P."/>
        </authorList>
    </citation>
    <scope>NUCLEOTIDE SEQUENCE</scope>
</reference>
<dbReference type="GeneID" id="6191236"/>
<dbReference type="GO" id="GO:0003677">
    <property type="term" value="F:DNA binding"/>
    <property type="evidence" value="ECO:0007669"/>
    <property type="project" value="TreeGrafter"/>
</dbReference>
<dbReference type="STRING" id="515849.B2AUH3"/>
<evidence type="ECO:0000256" key="7">
    <source>
        <dbReference type="SAM" id="MobiDB-lite"/>
    </source>
</evidence>
<comment type="subcellular location">
    <subcellularLocation>
        <location evidence="1 6">Nucleus</location>
    </subcellularLocation>
</comment>
<dbReference type="GO" id="GO:0003723">
    <property type="term" value="F:RNA binding"/>
    <property type="evidence" value="ECO:0007669"/>
    <property type="project" value="UniProtKB-UniRule"/>
</dbReference>
<feature type="compositionally biased region" description="Basic and acidic residues" evidence="7">
    <location>
        <begin position="280"/>
        <end position="299"/>
    </location>
</feature>
<evidence type="ECO:0000256" key="8">
    <source>
        <dbReference type="SAM" id="SignalP"/>
    </source>
</evidence>
<organism evidence="9">
    <name type="scientific">Podospora anserina (strain S / ATCC MYA-4624 / DSM 980 / FGSC 10383)</name>
    <name type="common">Pleurage anserina</name>
    <dbReference type="NCBI Taxonomy" id="515849"/>
    <lineage>
        <taxon>Eukaryota</taxon>
        <taxon>Fungi</taxon>
        <taxon>Dikarya</taxon>
        <taxon>Ascomycota</taxon>
        <taxon>Pezizomycotina</taxon>
        <taxon>Sordariomycetes</taxon>
        <taxon>Sordariomycetidae</taxon>
        <taxon>Sordariales</taxon>
        <taxon>Podosporaceae</taxon>
        <taxon>Podospora</taxon>
        <taxon>Podospora anserina</taxon>
    </lineage>
</organism>
<dbReference type="Proteomes" id="UP000001197">
    <property type="component" value="Chromosome 1"/>
</dbReference>
<keyword evidence="5 6" id="KW-0539">Nucleus</keyword>
<dbReference type="KEGG" id="pan:PODANSg4408"/>
<reference evidence="9" key="2">
    <citation type="submission" date="2008-07" db="EMBL/GenBank/DDBJ databases">
        <authorList>
            <person name="Genoscope - CEA"/>
        </authorList>
    </citation>
    <scope>NUCLEOTIDE SEQUENCE</scope>
    <source>
        <strain evidence="9">S mat+</strain>
    </source>
</reference>
<dbReference type="HOGENOM" id="CLU_883155_0_0_1"/>
<dbReference type="GO" id="GO:0000460">
    <property type="term" value="P:maturation of 5.8S rRNA"/>
    <property type="evidence" value="ECO:0007669"/>
    <property type="project" value="TreeGrafter"/>
</dbReference>
<dbReference type="EMBL" id="CU633899">
    <property type="protein sequence ID" value="CAP68046.1"/>
    <property type="molecule type" value="Genomic_DNA"/>
</dbReference>
<dbReference type="eggNOG" id="KOG4835">
    <property type="taxonomic scope" value="Eukaryota"/>
</dbReference>
<evidence type="ECO:0000256" key="3">
    <source>
        <dbReference type="ARBA" id="ARBA00022552"/>
    </source>
</evidence>
<dbReference type="InterPro" id="IPR011082">
    <property type="entry name" value="Exosome-assoc_fac/DNA_repair"/>
</dbReference>
<dbReference type="PANTHER" id="PTHR15341">
    <property type="entry name" value="SUN-COR STEROID HORMONE RECEPTOR CO-REPRESSOR"/>
    <property type="match status" value="1"/>
</dbReference>
<feature type="compositionally biased region" description="Basic residues" evidence="7">
    <location>
        <begin position="302"/>
        <end position="315"/>
    </location>
</feature>
<evidence type="ECO:0000313" key="9">
    <source>
        <dbReference type="EMBL" id="CAP68046.1"/>
    </source>
</evidence>
<proteinExistence type="inferred from homology"/>
<evidence type="ECO:0000313" key="10">
    <source>
        <dbReference type="EMBL" id="CDP24302.1"/>
    </source>
</evidence>
<evidence type="ECO:0000256" key="2">
    <source>
        <dbReference type="ARBA" id="ARBA00009154"/>
    </source>
</evidence>
<dbReference type="GO" id="GO:0000178">
    <property type="term" value="C:exosome (RNase complex)"/>
    <property type="evidence" value="ECO:0007669"/>
    <property type="project" value="TreeGrafter"/>
</dbReference>
<feature type="signal peptide" evidence="8">
    <location>
        <begin position="1"/>
        <end position="15"/>
    </location>
</feature>
<evidence type="ECO:0000256" key="6">
    <source>
        <dbReference type="RuleBase" id="RU368003"/>
    </source>
</evidence>
<dbReference type="PANTHER" id="PTHR15341:SF3">
    <property type="entry name" value="NUCLEAR NUCLEIC ACID-BINDING PROTEIN C1D"/>
    <property type="match status" value="1"/>
</dbReference>
<keyword evidence="11" id="KW-1185">Reference proteome</keyword>
<gene>
    <name evidence="9" type="ORF">PODANS_1_19120</name>
</gene>